<dbReference type="EMBL" id="QSWD01000006">
    <property type="protein sequence ID" value="RGP01773.1"/>
    <property type="molecule type" value="Genomic_DNA"/>
</dbReference>
<organism evidence="1 2">
    <name type="scientific">Bifidobacterium pseudocatenulatum</name>
    <dbReference type="NCBI Taxonomy" id="28026"/>
    <lineage>
        <taxon>Bacteria</taxon>
        <taxon>Bacillati</taxon>
        <taxon>Actinomycetota</taxon>
        <taxon>Actinomycetes</taxon>
        <taxon>Bifidobacteriales</taxon>
        <taxon>Bifidobacteriaceae</taxon>
        <taxon>Bifidobacterium</taxon>
    </lineage>
</organism>
<accession>A0A3E5HIY9</accession>
<evidence type="ECO:0000313" key="1">
    <source>
        <dbReference type="EMBL" id="RGP01773.1"/>
    </source>
</evidence>
<reference evidence="1 2" key="1">
    <citation type="submission" date="2018-08" db="EMBL/GenBank/DDBJ databases">
        <title>A genome reference for cultivated species of the human gut microbiota.</title>
        <authorList>
            <person name="Zou Y."/>
            <person name="Xue W."/>
            <person name="Luo G."/>
        </authorList>
    </citation>
    <scope>NUCLEOTIDE SEQUENCE [LARGE SCALE GENOMIC DNA]</scope>
    <source>
        <strain evidence="1 2">OF05-12</strain>
    </source>
</reference>
<dbReference type="AlphaFoldDB" id="A0A3E5HIY9"/>
<dbReference type="Pfam" id="PF07751">
    <property type="entry name" value="Abi_2"/>
    <property type="match status" value="1"/>
</dbReference>
<gene>
    <name evidence="1" type="ORF">DXA79_08610</name>
</gene>
<dbReference type="Proteomes" id="UP000261031">
    <property type="component" value="Unassembled WGS sequence"/>
</dbReference>
<proteinExistence type="predicted"/>
<sequence length="313" mass="37102">MYRPFMTVESQVQRLNNRGLRTDARTPWILEREGYYSVVNGYKDPFLDKEAGIRTHEDQYLPNTSFNELYALFVFDRNLRFLLFRMTTLSEAILKTICSYEFTKEHADEKNPYLNIANYAEAGKAHDKAIRLIPKLEKIISLNKDSNFTDGKEYLRHCLEKYEGEVPLWVLCNDLTIGQVYWFFQAQNSIVRGNISRSFTALYKDSHQHGEEITSIQLDKIYRRIKDFRNICAHDERLYCAHPHDRNITVFQLVKDLRLVTDKKRYLEFLQSLESLLVKLRKNIPNHFDYVCSEMGLQDLDVLQSWMQTSRQL</sequence>
<dbReference type="InterPro" id="IPR011664">
    <property type="entry name" value="Abi_system_AbiD/AbiF-like"/>
</dbReference>
<comment type="caution">
    <text evidence="1">The sequence shown here is derived from an EMBL/GenBank/DDBJ whole genome shotgun (WGS) entry which is preliminary data.</text>
</comment>
<name>A0A3E5HIY9_BIFPS</name>
<evidence type="ECO:0000313" key="2">
    <source>
        <dbReference type="Proteomes" id="UP000261031"/>
    </source>
</evidence>
<protein>
    <submittedName>
        <fullName evidence="1">Abi family protein</fullName>
    </submittedName>
</protein>